<protein>
    <submittedName>
        <fullName evidence="1">Uncharacterized protein (TIGR02118 family)</fullName>
    </submittedName>
</protein>
<dbReference type="AlphaFoldDB" id="A0A7W6CPP7"/>
<keyword evidence="2" id="KW-1185">Reference proteome</keyword>
<evidence type="ECO:0000313" key="2">
    <source>
        <dbReference type="Proteomes" id="UP000548867"/>
    </source>
</evidence>
<name>A0A7W6CPP7_9SPHN</name>
<sequence length="96" mass="10554">MPTLVVSYPLGDGTEFDAQYYVETHIPLVRTCWTPYGLSSAEVLLPQGDQPWHGAVLLRFESSAAIDAALNGIETPKVMADLPKFTNIAPVIYRAF</sequence>
<accession>A0A7W6CPP7</accession>
<dbReference type="PANTHER" id="PTHR40260:SF2">
    <property type="entry name" value="BLR8190 PROTEIN"/>
    <property type="match status" value="1"/>
</dbReference>
<dbReference type="PANTHER" id="PTHR40260">
    <property type="entry name" value="BLR8190 PROTEIN"/>
    <property type="match status" value="1"/>
</dbReference>
<dbReference type="InterPro" id="IPR009799">
    <property type="entry name" value="EthD_dom"/>
</dbReference>
<dbReference type="RefSeq" id="WP_183625673.1">
    <property type="nucleotide sequence ID" value="NZ_JACIDX010000008.1"/>
</dbReference>
<dbReference type="InterPro" id="IPR011008">
    <property type="entry name" value="Dimeric_a/b-barrel"/>
</dbReference>
<dbReference type="Proteomes" id="UP000548867">
    <property type="component" value="Unassembled WGS sequence"/>
</dbReference>
<reference evidence="1 2" key="1">
    <citation type="submission" date="2020-08" db="EMBL/GenBank/DDBJ databases">
        <title>Genomic Encyclopedia of Type Strains, Phase IV (KMG-IV): sequencing the most valuable type-strain genomes for metagenomic binning, comparative biology and taxonomic classification.</title>
        <authorList>
            <person name="Goeker M."/>
        </authorList>
    </citation>
    <scope>NUCLEOTIDE SEQUENCE [LARGE SCALE GENOMIC DNA]</scope>
    <source>
        <strain evidence="1 2">DSM 27057</strain>
    </source>
</reference>
<dbReference type="NCBIfam" id="TIGR02118">
    <property type="entry name" value="EthD family reductase"/>
    <property type="match status" value="1"/>
</dbReference>
<comment type="caution">
    <text evidence="1">The sequence shown here is derived from an EMBL/GenBank/DDBJ whole genome shotgun (WGS) entry which is preliminary data.</text>
</comment>
<gene>
    <name evidence="1" type="ORF">GGR38_002341</name>
</gene>
<organism evidence="1 2">
    <name type="scientific">Novosphingobium sediminicola</name>
    <dbReference type="NCBI Taxonomy" id="563162"/>
    <lineage>
        <taxon>Bacteria</taxon>
        <taxon>Pseudomonadati</taxon>
        <taxon>Pseudomonadota</taxon>
        <taxon>Alphaproteobacteria</taxon>
        <taxon>Sphingomonadales</taxon>
        <taxon>Sphingomonadaceae</taxon>
        <taxon>Novosphingobium</taxon>
    </lineage>
</organism>
<dbReference type="Gene3D" id="3.30.70.100">
    <property type="match status" value="1"/>
</dbReference>
<proteinExistence type="predicted"/>
<dbReference type="GO" id="GO:0016491">
    <property type="term" value="F:oxidoreductase activity"/>
    <property type="evidence" value="ECO:0007669"/>
    <property type="project" value="InterPro"/>
</dbReference>
<evidence type="ECO:0000313" key="1">
    <source>
        <dbReference type="EMBL" id="MBB3955387.1"/>
    </source>
</evidence>
<dbReference type="EMBL" id="JACIDX010000008">
    <property type="protein sequence ID" value="MBB3955387.1"/>
    <property type="molecule type" value="Genomic_DNA"/>
</dbReference>
<dbReference type="SUPFAM" id="SSF54909">
    <property type="entry name" value="Dimeric alpha+beta barrel"/>
    <property type="match status" value="1"/>
</dbReference>